<dbReference type="InterPro" id="IPR005468">
    <property type="entry name" value="Avidin/str"/>
</dbReference>
<dbReference type="PANTHER" id="PTHR34399">
    <property type="entry name" value="AVIDIN-RELATED"/>
    <property type="match status" value="1"/>
</dbReference>
<dbReference type="SUPFAM" id="SSF50876">
    <property type="entry name" value="Avidin/streptavidin"/>
    <property type="match status" value="1"/>
</dbReference>
<evidence type="ECO:0000313" key="4">
    <source>
        <dbReference type="EMBL" id="MBC5768725.1"/>
    </source>
</evidence>
<keyword evidence="3" id="KW-0732">Signal</keyword>
<comment type="caution">
    <text evidence="4">The sequence shown here is derived from an EMBL/GenBank/DDBJ whole genome shotgun (WGS) entry which is preliminary data.</text>
</comment>
<evidence type="ECO:0000256" key="1">
    <source>
        <dbReference type="ARBA" id="ARBA00004613"/>
    </source>
</evidence>
<accession>A0A923S5M4</accession>
<dbReference type="Gene3D" id="2.40.128.30">
    <property type="entry name" value="Avidin-like"/>
    <property type="match status" value="1"/>
</dbReference>
<sequence>MKHETALQIAVKTENKPGPKSPATWLGKWENQIGSEMTLAVTGTDVTGSYTSASSSGGGPVTGALKGNVSGDLISFLVLWPGGSMTAWTGQLVDDQTAPRIKTLWNLVTDVPDPEEPKRLWTSTFTGADEFTR</sequence>
<keyword evidence="2" id="KW-0964">Secreted</keyword>
<name>A0A923S5M4_9BURK</name>
<dbReference type="Proteomes" id="UP000596827">
    <property type="component" value="Unassembled WGS sequence"/>
</dbReference>
<evidence type="ECO:0000313" key="5">
    <source>
        <dbReference type="Proteomes" id="UP000596827"/>
    </source>
</evidence>
<comment type="subcellular location">
    <subcellularLocation>
        <location evidence="1">Secreted</location>
    </subcellularLocation>
</comment>
<dbReference type="RefSeq" id="WP_187085698.1">
    <property type="nucleotide sequence ID" value="NZ_JACORU010000029.1"/>
</dbReference>
<dbReference type="GO" id="GO:0009374">
    <property type="term" value="F:biotin binding"/>
    <property type="evidence" value="ECO:0007669"/>
    <property type="project" value="InterPro"/>
</dbReference>
<dbReference type="PROSITE" id="PS51326">
    <property type="entry name" value="AVIDIN_2"/>
    <property type="match status" value="1"/>
</dbReference>
<proteinExistence type="predicted"/>
<dbReference type="Pfam" id="PF01382">
    <property type="entry name" value="Avidin"/>
    <property type="match status" value="1"/>
</dbReference>
<reference evidence="4" key="1">
    <citation type="submission" date="2020-08" db="EMBL/GenBank/DDBJ databases">
        <title>Ramlibacter sp. GTP1 16S ribosomal RNA gene genome sequencing and assembly.</title>
        <authorList>
            <person name="Kang M."/>
        </authorList>
    </citation>
    <scope>NUCLEOTIDE SEQUENCE</scope>
    <source>
        <strain evidence="4">GTP1</strain>
    </source>
</reference>
<dbReference type="GO" id="GO:0005576">
    <property type="term" value="C:extracellular region"/>
    <property type="evidence" value="ECO:0007669"/>
    <property type="project" value="UniProtKB-SubCell"/>
</dbReference>
<evidence type="ECO:0000256" key="2">
    <source>
        <dbReference type="ARBA" id="ARBA00022525"/>
    </source>
</evidence>
<dbReference type="InterPro" id="IPR036896">
    <property type="entry name" value="Avidin-like_sf"/>
</dbReference>
<dbReference type="PANTHER" id="PTHR34399:SF3">
    <property type="entry name" value="AVID PROTEIN-RELATED"/>
    <property type="match status" value="1"/>
</dbReference>
<evidence type="ECO:0000256" key="3">
    <source>
        <dbReference type="ARBA" id="ARBA00022729"/>
    </source>
</evidence>
<gene>
    <name evidence="4" type="ORF">H8R02_29970</name>
</gene>
<dbReference type="EMBL" id="JACORU010000029">
    <property type="protein sequence ID" value="MBC5768725.1"/>
    <property type="molecule type" value="Genomic_DNA"/>
</dbReference>
<dbReference type="AlphaFoldDB" id="A0A923S5M4"/>
<dbReference type="InterPro" id="IPR051764">
    <property type="entry name" value="Avidin/Streptavidin-rel"/>
</dbReference>
<protein>
    <submittedName>
        <fullName evidence="4">Avidin</fullName>
    </submittedName>
</protein>
<organism evidence="4 5">
    <name type="scientific">Ramlibacter albus</name>
    <dbReference type="NCBI Taxonomy" id="2079448"/>
    <lineage>
        <taxon>Bacteria</taxon>
        <taxon>Pseudomonadati</taxon>
        <taxon>Pseudomonadota</taxon>
        <taxon>Betaproteobacteria</taxon>
        <taxon>Burkholderiales</taxon>
        <taxon>Comamonadaceae</taxon>
        <taxon>Ramlibacter</taxon>
    </lineage>
</organism>
<keyword evidence="5" id="KW-1185">Reference proteome</keyword>